<dbReference type="InterPro" id="IPR004563">
    <property type="entry name" value="Apolipo_AcylTrfase"/>
</dbReference>
<dbReference type="EC" id="2.3.1.-" evidence="12"/>
<dbReference type="GO" id="GO:0016410">
    <property type="term" value="F:N-acyltransferase activity"/>
    <property type="evidence" value="ECO:0007669"/>
    <property type="project" value="InterPro"/>
</dbReference>
<dbReference type="GO" id="GO:0042158">
    <property type="term" value="P:lipoprotein biosynthetic process"/>
    <property type="evidence" value="ECO:0007669"/>
    <property type="project" value="InterPro"/>
</dbReference>
<dbReference type="Proteomes" id="UP000002407">
    <property type="component" value="Chromosome"/>
</dbReference>
<evidence type="ECO:0000256" key="6">
    <source>
        <dbReference type="ARBA" id="ARBA00022692"/>
    </source>
</evidence>
<dbReference type="GO" id="GO:0005886">
    <property type="term" value="C:plasma membrane"/>
    <property type="evidence" value="ECO:0007669"/>
    <property type="project" value="UniProtKB-SubCell"/>
</dbReference>
<dbReference type="InterPro" id="IPR003010">
    <property type="entry name" value="C-N_Hydrolase"/>
</dbReference>
<dbReference type="AlphaFoldDB" id="A7I0M5"/>
<accession>A7I0M5</accession>
<comment type="similarity">
    <text evidence="2">Belongs to the CN hydrolase family. Apolipoprotein N-acyltransferase subfamily.</text>
</comment>
<keyword evidence="4" id="KW-0997">Cell inner membrane</keyword>
<dbReference type="HOGENOM" id="CLU_050649_0_0_7"/>
<proteinExistence type="inferred from homology"/>
<dbReference type="SUPFAM" id="SSF56317">
    <property type="entry name" value="Carbon-nitrogen hydrolase"/>
    <property type="match status" value="1"/>
</dbReference>
<keyword evidence="9 12" id="KW-0012">Acyltransferase</keyword>
<evidence type="ECO:0000256" key="5">
    <source>
        <dbReference type="ARBA" id="ARBA00022679"/>
    </source>
</evidence>
<organism evidence="12 13">
    <name type="scientific">Campylobacter hominis (strain ATCC BAA-381 / DSM 21671 / CCUG 45161 / LMG 19568 / NCTC 13146 / CH001A)</name>
    <dbReference type="NCBI Taxonomy" id="360107"/>
    <lineage>
        <taxon>Bacteria</taxon>
        <taxon>Pseudomonadati</taxon>
        <taxon>Campylobacterota</taxon>
        <taxon>Epsilonproteobacteria</taxon>
        <taxon>Campylobacterales</taxon>
        <taxon>Campylobacteraceae</taxon>
        <taxon>Campylobacter</taxon>
    </lineage>
</organism>
<comment type="subcellular location">
    <subcellularLocation>
        <location evidence="1">Cell membrane</location>
        <topology evidence="1">Multi-pass membrane protein</topology>
    </subcellularLocation>
</comment>
<feature type="transmembrane region" description="Helical" evidence="10">
    <location>
        <begin position="57"/>
        <end position="79"/>
    </location>
</feature>
<dbReference type="InterPro" id="IPR036526">
    <property type="entry name" value="C-N_Hydrolase_sf"/>
</dbReference>
<dbReference type="Gene3D" id="3.60.110.10">
    <property type="entry name" value="Carbon-nitrogen hydrolase"/>
    <property type="match status" value="1"/>
</dbReference>
<keyword evidence="12" id="KW-0449">Lipoprotein</keyword>
<dbReference type="NCBIfam" id="TIGR00546">
    <property type="entry name" value="lnt"/>
    <property type="match status" value="1"/>
</dbReference>
<dbReference type="InterPro" id="IPR059110">
    <property type="entry name" value="Lnt_campylobact"/>
</dbReference>
<dbReference type="STRING" id="360107.CHAB381_0478"/>
<evidence type="ECO:0000256" key="3">
    <source>
        <dbReference type="ARBA" id="ARBA00022475"/>
    </source>
</evidence>
<protein>
    <submittedName>
        <fullName evidence="12">Apolipoprotein N-acyltransferase</fullName>
        <ecNumber evidence="12">2.3.1.-</ecNumber>
    </submittedName>
</protein>
<feature type="transmembrane region" description="Helical" evidence="10">
    <location>
        <begin position="127"/>
        <end position="154"/>
    </location>
</feature>
<feature type="transmembrane region" description="Helical" evidence="10">
    <location>
        <begin position="6"/>
        <end position="24"/>
    </location>
</feature>
<dbReference type="PANTHER" id="PTHR38686:SF1">
    <property type="entry name" value="APOLIPOPROTEIN N-ACYLTRANSFERASE"/>
    <property type="match status" value="1"/>
</dbReference>
<dbReference type="PROSITE" id="PS50263">
    <property type="entry name" value="CN_HYDROLASE"/>
    <property type="match status" value="1"/>
</dbReference>
<keyword evidence="5 12" id="KW-0808">Transferase</keyword>
<reference evidence="13" key="1">
    <citation type="submission" date="2007-07" db="EMBL/GenBank/DDBJ databases">
        <title>Complete genome sequence of Campylobacter hominis ATCC BAA-381, a commensal isolated from the human gastrointestinal tract.</title>
        <authorList>
            <person name="Fouts D.E."/>
            <person name="Mongodin E.F."/>
            <person name="Puiu D."/>
            <person name="Sebastian Y."/>
            <person name="Miller W.G."/>
            <person name="Mandrell R.E."/>
            <person name="Nelson K.E."/>
        </authorList>
    </citation>
    <scope>NUCLEOTIDE SEQUENCE [LARGE SCALE GENOMIC DNA]</scope>
    <source>
        <strain evidence="13">ATCC BAA-381 / LMG 19568 / NCTC 13146 / CH001A</strain>
    </source>
</reference>
<dbReference type="eggNOG" id="COG0815">
    <property type="taxonomic scope" value="Bacteria"/>
</dbReference>
<evidence type="ECO:0000256" key="9">
    <source>
        <dbReference type="ARBA" id="ARBA00023315"/>
    </source>
</evidence>
<evidence type="ECO:0000256" key="10">
    <source>
        <dbReference type="SAM" id="Phobius"/>
    </source>
</evidence>
<keyword evidence="6 10" id="KW-0812">Transmembrane</keyword>
<evidence type="ECO:0000256" key="4">
    <source>
        <dbReference type="ARBA" id="ARBA00022519"/>
    </source>
</evidence>
<keyword evidence="8 10" id="KW-0472">Membrane</keyword>
<dbReference type="NCBIfam" id="NF008934">
    <property type="entry name" value="PRK12291.1"/>
    <property type="match status" value="1"/>
</dbReference>
<evidence type="ECO:0000259" key="11">
    <source>
        <dbReference type="PROSITE" id="PS50263"/>
    </source>
</evidence>
<evidence type="ECO:0000256" key="1">
    <source>
        <dbReference type="ARBA" id="ARBA00004651"/>
    </source>
</evidence>
<keyword evidence="3" id="KW-1003">Cell membrane</keyword>
<evidence type="ECO:0000256" key="2">
    <source>
        <dbReference type="ARBA" id="ARBA00010065"/>
    </source>
</evidence>
<dbReference type="InterPro" id="IPR059109">
    <property type="entry name" value="Lnt_membrane_dom"/>
</dbReference>
<sequence length="396" mass="46310">MIFAFFQNFWLEFLSPFIAIYGLLRLLNSNREIFFWTGFFIGILWFYWVSFSLIYFGFAYAIPLEILFFGFAYGIFFRICGHFKNLILRSVLLIGLAFFHPFSFNWLNLELILMPGIFEPDLRGISAVFAGICAFYYFKKFKILWIFVCLIFALQISQKNANFLPFEISLVTTEISQDEIWNKNNAILNVRENLHLIDEMIFKNKKVIVFPESAFAFYLNNENYLSEILKKKSEQITIIAGAEAYENGKIYNSAYVFDGGEMKRYDKFILVPFGEEIPFPDFAANFINELFFDGAPDFAKAKKISTYRLFDQNITSAICYEATRPEIYQNNPKFVIAISNNAWFIPSTEPFLQKTLIKYYATKSGATVYHAANFSNSEIITPKKMWIKEFLKKVKF</sequence>
<feature type="transmembrane region" description="Helical" evidence="10">
    <location>
        <begin position="33"/>
        <end position="51"/>
    </location>
</feature>
<name>A7I0M5_CAMHC</name>
<dbReference type="Pfam" id="PF00795">
    <property type="entry name" value="CN_hydrolase"/>
    <property type="match status" value="1"/>
</dbReference>
<evidence type="ECO:0000313" key="13">
    <source>
        <dbReference type="Proteomes" id="UP000002407"/>
    </source>
</evidence>
<dbReference type="Pfam" id="PF26365">
    <property type="entry name" value="ApoNAT_membrane"/>
    <property type="match status" value="1"/>
</dbReference>
<keyword evidence="7 10" id="KW-1133">Transmembrane helix</keyword>
<evidence type="ECO:0000256" key="7">
    <source>
        <dbReference type="ARBA" id="ARBA00022989"/>
    </source>
</evidence>
<dbReference type="EMBL" id="CP000776">
    <property type="protein sequence ID" value="ABS51302.1"/>
    <property type="molecule type" value="Genomic_DNA"/>
</dbReference>
<evidence type="ECO:0000313" key="12">
    <source>
        <dbReference type="EMBL" id="ABS51302.1"/>
    </source>
</evidence>
<keyword evidence="13" id="KW-1185">Reference proteome</keyword>
<gene>
    <name evidence="12" type="primary">lnt</name>
    <name evidence="12" type="ordered locus">CHAB381_0478</name>
</gene>
<evidence type="ECO:0000256" key="8">
    <source>
        <dbReference type="ARBA" id="ARBA00023136"/>
    </source>
</evidence>
<feature type="transmembrane region" description="Helical" evidence="10">
    <location>
        <begin position="86"/>
        <end position="107"/>
    </location>
</feature>
<dbReference type="PANTHER" id="PTHR38686">
    <property type="entry name" value="APOLIPOPROTEIN N-ACYLTRANSFERASE"/>
    <property type="match status" value="1"/>
</dbReference>
<feature type="domain" description="CN hydrolase" evidence="11">
    <location>
        <begin position="171"/>
        <end position="396"/>
    </location>
</feature>
<dbReference type="KEGG" id="cha:CHAB381_0478"/>